<dbReference type="Proteomes" id="UP000002051">
    <property type="component" value="Chromosome 2"/>
</dbReference>
<dbReference type="EnsemblPlants" id="KEH38240">
    <property type="protein sequence ID" value="KEH38240"/>
    <property type="gene ID" value="MTR_2g064455"/>
</dbReference>
<accession>A0A072VJB6</accession>
<proteinExistence type="predicted"/>
<reference evidence="1 3" key="1">
    <citation type="journal article" date="2011" name="Nature">
        <title>The Medicago genome provides insight into the evolution of rhizobial symbioses.</title>
        <authorList>
            <person name="Young N.D."/>
            <person name="Debelle F."/>
            <person name="Oldroyd G.E."/>
            <person name="Geurts R."/>
            <person name="Cannon S.B."/>
            <person name="Udvardi M.K."/>
            <person name="Benedito V.A."/>
            <person name="Mayer K.F."/>
            <person name="Gouzy J."/>
            <person name="Schoof H."/>
            <person name="Van de Peer Y."/>
            <person name="Proost S."/>
            <person name="Cook D.R."/>
            <person name="Meyers B.C."/>
            <person name="Spannagl M."/>
            <person name="Cheung F."/>
            <person name="De Mita S."/>
            <person name="Krishnakumar V."/>
            <person name="Gundlach H."/>
            <person name="Zhou S."/>
            <person name="Mudge J."/>
            <person name="Bharti A.K."/>
            <person name="Murray J.D."/>
            <person name="Naoumkina M.A."/>
            <person name="Rosen B."/>
            <person name="Silverstein K.A."/>
            <person name="Tang H."/>
            <person name="Rombauts S."/>
            <person name="Zhao P.X."/>
            <person name="Zhou P."/>
            <person name="Barbe V."/>
            <person name="Bardou P."/>
            <person name="Bechner M."/>
            <person name="Bellec A."/>
            <person name="Berger A."/>
            <person name="Berges H."/>
            <person name="Bidwell S."/>
            <person name="Bisseling T."/>
            <person name="Choisne N."/>
            <person name="Couloux A."/>
            <person name="Denny R."/>
            <person name="Deshpande S."/>
            <person name="Dai X."/>
            <person name="Doyle J.J."/>
            <person name="Dudez A.M."/>
            <person name="Farmer A.D."/>
            <person name="Fouteau S."/>
            <person name="Franken C."/>
            <person name="Gibelin C."/>
            <person name="Gish J."/>
            <person name="Goldstein S."/>
            <person name="Gonzalez A.J."/>
            <person name="Green P.J."/>
            <person name="Hallab A."/>
            <person name="Hartog M."/>
            <person name="Hua A."/>
            <person name="Humphray S.J."/>
            <person name="Jeong D.H."/>
            <person name="Jing Y."/>
            <person name="Jocker A."/>
            <person name="Kenton S.M."/>
            <person name="Kim D.J."/>
            <person name="Klee K."/>
            <person name="Lai H."/>
            <person name="Lang C."/>
            <person name="Lin S."/>
            <person name="Macmil S.L."/>
            <person name="Magdelenat G."/>
            <person name="Matthews L."/>
            <person name="McCorrison J."/>
            <person name="Monaghan E.L."/>
            <person name="Mun J.H."/>
            <person name="Najar F.Z."/>
            <person name="Nicholson C."/>
            <person name="Noirot C."/>
            <person name="O'Bleness M."/>
            <person name="Paule C.R."/>
            <person name="Poulain J."/>
            <person name="Prion F."/>
            <person name="Qin B."/>
            <person name="Qu C."/>
            <person name="Retzel E.F."/>
            <person name="Riddle C."/>
            <person name="Sallet E."/>
            <person name="Samain S."/>
            <person name="Samson N."/>
            <person name="Sanders I."/>
            <person name="Saurat O."/>
            <person name="Scarpelli C."/>
            <person name="Schiex T."/>
            <person name="Segurens B."/>
            <person name="Severin A.J."/>
            <person name="Sherrier D.J."/>
            <person name="Shi R."/>
            <person name="Sims S."/>
            <person name="Singer S.R."/>
            <person name="Sinharoy S."/>
            <person name="Sterck L."/>
            <person name="Viollet A."/>
            <person name="Wang B.B."/>
            <person name="Wang K."/>
            <person name="Wang M."/>
            <person name="Wang X."/>
            <person name="Warfsmann J."/>
            <person name="Weissenbach J."/>
            <person name="White D.D."/>
            <person name="White J.D."/>
            <person name="Wiley G.B."/>
            <person name="Wincker P."/>
            <person name="Xing Y."/>
            <person name="Yang L."/>
            <person name="Yao Z."/>
            <person name="Ying F."/>
            <person name="Zhai J."/>
            <person name="Zhou L."/>
            <person name="Zuber A."/>
            <person name="Denarie J."/>
            <person name="Dixon R.A."/>
            <person name="May G.D."/>
            <person name="Schwartz D.C."/>
            <person name="Rogers J."/>
            <person name="Quetier F."/>
            <person name="Town C.D."/>
            <person name="Roe B.A."/>
        </authorList>
    </citation>
    <scope>NUCLEOTIDE SEQUENCE [LARGE SCALE GENOMIC DNA]</scope>
    <source>
        <strain evidence="1">A17</strain>
        <strain evidence="2 3">cv. Jemalong A17</strain>
    </source>
</reference>
<dbReference type="HOGENOM" id="CLU_000680_15_4_1"/>
<evidence type="ECO:0000313" key="1">
    <source>
        <dbReference type="EMBL" id="KEH38240.1"/>
    </source>
</evidence>
<name>A0A072VJB6_MEDTR</name>
<dbReference type="PANTHER" id="PTHR33116:SF78">
    <property type="entry name" value="OS12G0587133 PROTEIN"/>
    <property type="match status" value="1"/>
</dbReference>
<evidence type="ECO:0000313" key="3">
    <source>
        <dbReference type="Proteomes" id="UP000002051"/>
    </source>
</evidence>
<dbReference type="PANTHER" id="PTHR33116">
    <property type="entry name" value="REVERSE TRANSCRIPTASE ZINC-BINDING DOMAIN-CONTAINING PROTEIN-RELATED-RELATED"/>
    <property type="match status" value="1"/>
</dbReference>
<sequence>MSGLKVNYHKSMLVGINIDESWLNEATSVISCKIGRVPFMYLGLPIGGDARRLIFWELIIDRIQSRLCDWKSRNLSFGGRLILLKFVLSSLHVYAISFFRAPTGGGEDNRKIAWVDWNSICTSKEVGSLEVRRLKEFNIALLSKWCWRCLVDMDGLWFKVLSSCYGEEKGRLKMDLTVGEMYALGWGDEGEAWGWRRHLLALEEEFVGSWCVSNAHAAGDVQSIMMPFQMRCGIKMFR</sequence>
<organism evidence="1 3">
    <name type="scientific">Medicago truncatula</name>
    <name type="common">Barrel medic</name>
    <name type="synonym">Medicago tribuloides</name>
    <dbReference type="NCBI Taxonomy" id="3880"/>
    <lineage>
        <taxon>Eukaryota</taxon>
        <taxon>Viridiplantae</taxon>
        <taxon>Streptophyta</taxon>
        <taxon>Embryophyta</taxon>
        <taxon>Tracheophyta</taxon>
        <taxon>Spermatophyta</taxon>
        <taxon>Magnoliopsida</taxon>
        <taxon>eudicotyledons</taxon>
        <taxon>Gunneridae</taxon>
        <taxon>Pentapetalae</taxon>
        <taxon>rosids</taxon>
        <taxon>fabids</taxon>
        <taxon>Fabales</taxon>
        <taxon>Fabaceae</taxon>
        <taxon>Papilionoideae</taxon>
        <taxon>50 kb inversion clade</taxon>
        <taxon>NPAAA clade</taxon>
        <taxon>Hologalegina</taxon>
        <taxon>IRL clade</taxon>
        <taxon>Trifolieae</taxon>
        <taxon>Medicago</taxon>
    </lineage>
</organism>
<gene>
    <name evidence="1" type="ordered locus">MTR_2g064455</name>
</gene>
<dbReference type="AlphaFoldDB" id="A0A072VJB6"/>
<keyword evidence="3" id="KW-1185">Reference proteome</keyword>
<evidence type="ECO:0000313" key="2">
    <source>
        <dbReference type="EnsemblPlants" id="KEH38240"/>
    </source>
</evidence>
<dbReference type="EMBL" id="CM001218">
    <property type="protein sequence ID" value="KEH38240.1"/>
    <property type="molecule type" value="Genomic_DNA"/>
</dbReference>
<reference evidence="2" key="3">
    <citation type="submission" date="2015-04" db="UniProtKB">
        <authorList>
            <consortium name="EnsemblPlants"/>
        </authorList>
    </citation>
    <scope>IDENTIFICATION</scope>
    <source>
        <strain evidence="2">cv. Jemalong A17</strain>
    </source>
</reference>
<reference evidence="1 3" key="2">
    <citation type="journal article" date="2014" name="BMC Genomics">
        <title>An improved genome release (version Mt4.0) for the model legume Medicago truncatula.</title>
        <authorList>
            <person name="Tang H."/>
            <person name="Krishnakumar V."/>
            <person name="Bidwell S."/>
            <person name="Rosen B."/>
            <person name="Chan A."/>
            <person name="Zhou S."/>
            <person name="Gentzbittel L."/>
            <person name="Childs K.L."/>
            <person name="Yandell M."/>
            <person name="Gundlach H."/>
            <person name="Mayer K.F."/>
            <person name="Schwartz D.C."/>
            <person name="Town C.D."/>
        </authorList>
    </citation>
    <scope>GENOME REANNOTATION</scope>
    <source>
        <strain evidence="1">A17</strain>
        <strain evidence="2 3">cv. Jemalong A17</strain>
    </source>
</reference>
<protein>
    <submittedName>
        <fullName evidence="1 2">Uncharacterized protein</fullName>
    </submittedName>
</protein>
<dbReference type="STRING" id="3880.A0A072VJB6"/>